<gene>
    <name evidence="1" type="ORF">NK6_3517</name>
</gene>
<dbReference type="Proteomes" id="UP000063308">
    <property type="component" value="Chromosome"/>
</dbReference>
<evidence type="ECO:0000313" key="2">
    <source>
        <dbReference type="Proteomes" id="UP000063308"/>
    </source>
</evidence>
<dbReference type="EMBL" id="AP014685">
    <property type="protein sequence ID" value="BAR56694.1"/>
    <property type="molecule type" value="Genomic_DNA"/>
</dbReference>
<protein>
    <submittedName>
        <fullName evidence="1">Uncharacterized protein</fullName>
    </submittedName>
</protein>
<proteinExistence type="predicted"/>
<dbReference type="AlphaFoldDB" id="A0A0E4BPG4"/>
<evidence type="ECO:0000313" key="1">
    <source>
        <dbReference type="EMBL" id="BAR56694.1"/>
    </source>
</evidence>
<accession>A0A0E4BPG4</accession>
<sequence>MLCRDAVHVTPDIRGDRRCHPPFAGNSRSMLEKPGIGQSCSRATRFQGWDFLVDL</sequence>
<organism evidence="1 2">
    <name type="scientific">Bradyrhizobium diazoefficiens</name>
    <dbReference type="NCBI Taxonomy" id="1355477"/>
    <lineage>
        <taxon>Bacteria</taxon>
        <taxon>Pseudomonadati</taxon>
        <taxon>Pseudomonadota</taxon>
        <taxon>Alphaproteobacteria</taxon>
        <taxon>Hyphomicrobiales</taxon>
        <taxon>Nitrobacteraceae</taxon>
        <taxon>Bradyrhizobium</taxon>
    </lineage>
</organism>
<name>A0A0E4BPG4_9BRAD</name>
<reference evidence="1 2" key="1">
    <citation type="submission" date="2014-11" db="EMBL/GenBank/DDBJ databases">
        <title>Symbiosis island explosion on the genome of extra-slow-growing strains of soybean bradyrhizobia with massive insertion sequences.</title>
        <authorList>
            <person name="Iida T."/>
            <person name="Minamisawa K."/>
        </authorList>
    </citation>
    <scope>NUCLEOTIDE SEQUENCE [LARGE SCALE GENOMIC DNA]</scope>
    <source>
        <strain evidence="1 2">NK6</strain>
    </source>
</reference>